<proteinExistence type="predicted"/>
<protein>
    <submittedName>
        <fullName evidence="1">Uncharacterized protein</fullName>
    </submittedName>
</protein>
<accession>A0A4U6TLX2</accession>
<dbReference type="Gramene" id="TKW01529">
    <property type="protein sequence ID" value="TKW01529"/>
    <property type="gene ID" value="SEVIR_8G187033v2"/>
</dbReference>
<sequence length="171" mass="18314">MGMVCFKYGDAHRLQECRWSNKCSICGQDHKDLVCRKNPEAKLNWELVSSSAPNGAFHMMAAASSTPHLPTPPPQQYLPAPTPQYLATLVTPSAAPTLQTGAYWMPHATPSAPMVPWAPTPTGPTLGASSSSGVPGAYVMPTTNARDRGDVVTGIISVDSYDAHALFLFWS</sequence>
<dbReference type="Proteomes" id="UP000298652">
    <property type="component" value="Chromosome 8"/>
</dbReference>
<reference evidence="1" key="1">
    <citation type="submission" date="2019-03" db="EMBL/GenBank/DDBJ databases">
        <title>WGS assembly of Setaria viridis.</title>
        <authorList>
            <person name="Huang P."/>
            <person name="Jenkins J."/>
            <person name="Grimwood J."/>
            <person name="Barry K."/>
            <person name="Healey A."/>
            <person name="Mamidi S."/>
            <person name="Sreedasyam A."/>
            <person name="Shu S."/>
            <person name="Feldman M."/>
            <person name="Wu J."/>
            <person name="Yu Y."/>
            <person name="Chen C."/>
            <person name="Johnson J."/>
            <person name="Rokhsar D."/>
            <person name="Baxter I."/>
            <person name="Schmutz J."/>
            <person name="Brutnell T."/>
            <person name="Kellogg E."/>
        </authorList>
    </citation>
    <scope>NUCLEOTIDE SEQUENCE [LARGE SCALE GENOMIC DNA]</scope>
</reference>
<dbReference type="OMA" id="CGFTEAC"/>
<gene>
    <name evidence="1" type="ORF">SEVIR_8G187033v2</name>
</gene>
<dbReference type="AlphaFoldDB" id="A0A4U6TLX2"/>
<name>A0A4U6TLX2_SETVI</name>
<dbReference type="EMBL" id="CM016559">
    <property type="protein sequence ID" value="TKW01529.1"/>
    <property type="molecule type" value="Genomic_DNA"/>
</dbReference>
<evidence type="ECO:0000313" key="2">
    <source>
        <dbReference type="Proteomes" id="UP000298652"/>
    </source>
</evidence>
<keyword evidence="2" id="KW-1185">Reference proteome</keyword>
<organism evidence="1 2">
    <name type="scientific">Setaria viridis</name>
    <name type="common">Green bristlegrass</name>
    <name type="synonym">Setaria italica subsp. viridis</name>
    <dbReference type="NCBI Taxonomy" id="4556"/>
    <lineage>
        <taxon>Eukaryota</taxon>
        <taxon>Viridiplantae</taxon>
        <taxon>Streptophyta</taxon>
        <taxon>Embryophyta</taxon>
        <taxon>Tracheophyta</taxon>
        <taxon>Spermatophyta</taxon>
        <taxon>Magnoliopsida</taxon>
        <taxon>Liliopsida</taxon>
        <taxon>Poales</taxon>
        <taxon>Poaceae</taxon>
        <taxon>PACMAD clade</taxon>
        <taxon>Panicoideae</taxon>
        <taxon>Panicodae</taxon>
        <taxon>Paniceae</taxon>
        <taxon>Cenchrinae</taxon>
        <taxon>Setaria</taxon>
    </lineage>
</organism>
<evidence type="ECO:0000313" key="1">
    <source>
        <dbReference type="EMBL" id="TKW01529.1"/>
    </source>
</evidence>